<comment type="caution">
    <text evidence="2">The sequence shown here is derived from an EMBL/GenBank/DDBJ whole genome shotgun (WGS) entry which is preliminary data.</text>
</comment>
<feature type="transmembrane region" description="Helical" evidence="1">
    <location>
        <begin position="12"/>
        <end position="29"/>
    </location>
</feature>
<reference evidence="2 3" key="1">
    <citation type="submission" date="2018-02" db="EMBL/GenBank/DDBJ databases">
        <title>Solimicrobium silvestre gen. nov., sp. nov., isolated from alpine forest soil.</title>
        <authorList>
            <person name="Margesin R."/>
            <person name="Albuquerque L."/>
            <person name="Zhang D.-C."/>
            <person name="Froufe H.J.C."/>
            <person name="Severino R."/>
            <person name="Roxo I."/>
            <person name="Egas C."/>
            <person name="Da Costa M.S."/>
        </authorList>
    </citation>
    <scope>NUCLEOTIDE SEQUENCE [LARGE SCALE GENOMIC DNA]</scope>
    <source>
        <strain evidence="2 3">S20-91</strain>
    </source>
</reference>
<dbReference type="Proteomes" id="UP000237839">
    <property type="component" value="Unassembled WGS sequence"/>
</dbReference>
<evidence type="ECO:0000256" key="1">
    <source>
        <dbReference type="SAM" id="Phobius"/>
    </source>
</evidence>
<dbReference type="OrthoDB" id="9933077at2"/>
<name>A0A2S9GVP5_9BURK</name>
<organism evidence="2 3">
    <name type="scientific">Solimicrobium silvestre</name>
    <dbReference type="NCBI Taxonomy" id="2099400"/>
    <lineage>
        <taxon>Bacteria</taxon>
        <taxon>Pseudomonadati</taxon>
        <taxon>Pseudomonadota</taxon>
        <taxon>Betaproteobacteria</taxon>
        <taxon>Burkholderiales</taxon>
        <taxon>Oxalobacteraceae</taxon>
        <taxon>Solimicrobium</taxon>
    </lineage>
</organism>
<keyword evidence="3" id="KW-1185">Reference proteome</keyword>
<accession>A0A2S9GVP5</accession>
<evidence type="ECO:0000313" key="3">
    <source>
        <dbReference type="Proteomes" id="UP000237839"/>
    </source>
</evidence>
<keyword evidence="1" id="KW-1133">Transmembrane helix</keyword>
<dbReference type="RefSeq" id="WP_105533235.1">
    <property type="nucleotide sequence ID" value="NZ_PUGF01000019.1"/>
</dbReference>
<keyword evidence="1" id="KW-0812">Transmembrane</keyword>
<keyword evidence="1" id="KW-0472">Membrane</keyword>
<feature type="transmembrane region" description="Helical" evidence="1">
    <location>
        <begin position="60"/>
        <end position="84"/>
    </location>
</feature>
<dbReference type="AlphaFoldDB" id="A0A2S9GVP5"/>
<feature type="transmembrane region" description="Helical" evidence="1">
    <location>
        <begin position="36"/>
        <end position="54"/>
    </location>
</feature>
<protein>
    <submittedName>
        <fullName evidence="2">Uncharacterized protein</fullName>
    </submittedName>
</protein>
<proteinExistence type="predicted"/>
<dbReference type="EMBL" id="PUGF01000019">
    <property type="protein sequence ID" value="PRC91726.1"/>
    <property type="molecule type" value="Genomic_DNA"/>
</dbReference>
<gene>
    <name evidence="2" type="ORF">S2091_3481</name>
</gene>
<evidence type="ECO:0000313" key="2">
    <source>
        <dbReference type="EMBL" id="PRC91726.1"/>
    </source>
</evidence>
<sequence>MKELVCDVVIGFSGLLIFLNWGGMISAIYSKKCYSFAPPFMAGLASMIAMLVQPNMQIRALSWIPLVLDPSIALAMSCIAFNYFRRKHQNK</sequence>